<sequence>MANPLRGEISARLGGRDRTLCLTLGALAELEAALGAGDLMALAARFEAGRLSAREAIAIIGAGLRGAGHEITDAEVARLPIDGGAAAYVGLVADLLEATFGAASTADPDGGAPNPTAAG</sequence>
<protein>
    <submittedName>
        <fullName evidence="1">Gene transfer agent family protein</fullName>
    </submittedName>
</protein>
<dbReference type="Pfam" id="PF11836">
    <property type="entry name" value="Phage_TAC_11"/>
    <property type="match status" value="1"/>
</dbReference>
<gene>
    <name evidence="1" type="ORF">MUB46_04995</name>
</gene>
<name>A0AAW5QVH4_9HYPH</name>
<accession>A0AAW5QVH4</accession>
<evidence type="ECO:0000313" key="2">
    <source>
        <dbReference type="Proteomes" id="UP001320898"/>
    </source>
</evidence>
<comment type="caution">
    <text evidence="1">The sequence shown here is derived from an EMBL/GenBank/DDBJ whole genome shotgun (WGS) entry which is preliminary data.</text>
</comment>
<dbReference type="RefSeq" id="WP_261614782.1">
    <property type="nucleotide sequence ID" value="NZ_JALIDZ010000002.1"/>
</dbReference>
<dbReference type="EMBL" id="JALIDZ010000002">
    <property type="protein sequence ID" value="MCT8971212.1"/>
    <property type="molecule type" value="Genomic_DNA"/>
</dbReference>
<proteinExistence type="predicted"/>
<reference evidence="1 2" key="1">
    <citation type="submission" date="2022-04" db="EMBL/GenBank/DDBJ databases">
        <authorList>
            <person name="Ye Y.-Q."/>
            <person name="Du Z.-J."/>
        </authorList>
    </citation>
    <scope>NUCLEOTIDE SEQUENCE [LARGE SCALE GENOMIC DNA]</scope>
    <source>
        <strain evidence="1 2">A6E488</strain>
    </source>
</reference>
<dbReference type="InterPro" id="IPR021791">
    <property type="entry name" value="Phage_TAC_11"/>
</dbReference>
<evidence type="ECO:0000313" key="1">
    <source>
        <dbReference type="EMBL" id="MCT8971212.1"/>
    </source>
</evidence>
<organism evidence="1 2">
    <name type="scientific">Microbaculum marinisediminis</name>
    <dbReference type="NCBI Taxonomy" id="2931392"/>
    <lineage>
        <taxon>Bacteria</taxon>
        <taxon>Pseudomonadati</taxon>
        <taxon>Pseudomonadota</taxon>
        <taxon>Alphaproteobacteria</taxon>
        <taxon>Hyphomicrobiales</taxon>
        <taxon>Tepidamorphaceae</taxon>
        <taxon>Microbaculum</taxon>
    </lineage>
</organism>
<keyword evidence="2" id="KW-1185">Reference proteome</keyword>
<dbReference type="AlphaFoldDB" id="A0AAW5QVH4"/>
<dbReference type="Proteomes" id="UP001320898">
    <property type="component" value="Unassembled WGS sequence"/>
</dbReference>